<dbReference type="GO" id="GO:0051536">
    <property type="term" value="F:iron-sulfur cluster binding"/>
    <property type="evidence" value="ECO:0007669"/>
    <property type="project" value="UniProtKB-KW"/>
</dbReference>
<evidence type="ECO:0000256" key="4">
    <source>
        <dbReference type="ARBA" id="ARBA00023014"/>
    </source>
</evidence>
<dbReference type="GO" id="GO:0015935">
    <property type="term" value="C:small ribosomal subunit"/>
    <property type="evidence" value="ECO:0007669"/>
    <property type="project" value="TreeGrafter"/>
</dbReference>
<dbReference type="GO" id="GO:0046872">
    <property type="term" value="F:metal ion binding"/>
    <property type="evidence" value="ECO:0007669"/>
    <property type="project" value="UniProtKB-KW"/>
</dbReference>
<dbReference type="GO" id="GO:0006412">
    <property type="term" value="P:translation"/>
    <property type="evidence" value="ECO:0007669"/>
    <property type="project" value="InterPro"/>
</dbReference>
<dbReference type="GO" id="GO:0003735">
    <property type="term" value="F:structural constituent of ribosome"/>
    <property type="evidence" value="ECO:0007669"/>
    <property type="project" value="TreeGrafter"/>
</dbReference>
<accession>A0A2W2BJM9</accession>
<keyword evidence="5" id="KW-0489">Methyltransferase</keyword>
<dbReference type="GO" id="GO:0032259">
    <property type="term" value="P:methylation"/>
    <property type="evidence" value="ECO:0007669"/>
    <property type="project" value="UniProtKB-KW"/>
</dbReference>
<keyword evidence="5" id="KW-0808">Transferase</keyword>
<dbReference type="RefSeq" id="WP_111199235.1">
    <property type="nucleotide sequence ID" value="NZ_QKVK01000006.1"/>
</dbReference>
<organism evidence="5 6">
    <name type="scientific">Aestuariivirga litoralis</name>
    <dbReference type="NCBI Taxonomy" id="2650924"/>
    <lineage>
        <taxon>Bacteria</taxon>
        <taxon>Pseudomonadati</taxon>
        <taxon>Pseudomonadota</taxon>
        <taxon>Alphaproteobacteria</taxon>
        <taxon>Hyphomicrobiales</taxon>
        <taxon>Aestuariivirgaceae</taxon>
        <taxon>Aestuariivirga</taxon>
    </lineage>
</organism>
<sequence length="322" mass="33793">MSLPENLQAAVTAWLAAQAGSRRPGSQALSQTYRAGGTSAGVDLGSYLVARLPATFAAVDRVLAELARLRPGFAPRSLLDAGSGPGTASWAALGHWPGLDAITFLDSSPPFLALAAALARQGPAALAGATPVGGRMEDIPPGLVADLVIAAYALAELPLDRAAATAAALWRASREALVLVEPGTPQGFARLRAVRQLLLTQGAVPVAPCCHALACPMAGDDWCHFSVRLARSRAHMHAKAARVPFEDERFAYLVLARGGAPQGGGRIVAPPQQAKPGVSFRLCSEGRLETRHVARRDGAAYKWARKLDWGDLWRPATEEDAP</sequence>
<evidence type="ECO:0000313" key="5">
    <source>
        <dbReference type="EMBL" id="PZF76399.1"/>
    </source>
</evidence>
<dbReference type="EMBL" id="QKVK01000006">
    <property type="protein sequence ID" value="PZF76399.1"/>
    <property type="molecule type" value="Genomic_DNA"/>
</dbReference>
<evidence type="ECO:0000256" key="1">
    <source>
        <dbReference type="ARBA" id="ARBA00022723"/>
    </source>
</evidence>
<name>A0A2W2BJM9_9HYPH</name>
<dbReference type="Proteomes" id="UP000248795">
    <property type="component" value="Unassembled WGS sequence"/>
</dbReference>
<dbReference type="SUPFAM" id="SSF53335">
    <property type="entry name" value="S-adenosyl-L-methionine-dependent methyltransferases"/>
    <property type="match status" value="1"/>
</dbReference>
<evidence type="ECO:0000256" key="2">
    <source>
        <dbReference type="ARBA" id="ARBA00022946"/>
    </source>
</evidence>
<dbReference type="Gene3D" id="3.40.50.150">
    <property type="entry name" value="Vaccinia Virus protein VP39"/>
    <property type="match status" value="1"/>
</dbReference>
<gene>
    <name evidence="5" type="ORF">DK847_14580</name>
</gene>
<dbReference type="InterPro" id="IPR015324">
    <property type="entry name" value="Ribosomal_Rsm22-like"/>
</dbReference>
<evidence type="ECO:0000313" key="6">
    <source>
        <dbReference type="Proteomes" id="UP000248795"/>
    </source>
</evidence>
<keyword evidence="2" id="KW-0809">Transit peptide</keyword>
<keyword evidence="1" id="KW-0479">Metal-binding</keyword>
<dbReference type="AlphaFoldDB" id="A0A2W2BJM9"/>
<proteinExistence type="predicted"/>
<dbReference type="PANTHER" id="PTHR13184:SF5">
    <property type="entry name" value="METHYLTRANSFERASE-LIKE PROTEIN 17, MITOCHONDRIAL"/>
    <property type="match status" value="1"/>
</dbReference>
<dbReference type="GO" id="GO:0008168">
    <property type="term" value="F:methyltransferase activity"/>
    <property type="evidence" value="ECO:0007669"/>
    <property type="project" value="UniProtKB-KW"/>
</dbReference>
<dbReference type="Pfam" id="PF09243">
    <property type="entry name" value="Rsm22"/>
    <property type="match status" value="1"/>
</dbReference>
<dbReference type="InterPro" id="IPR052571">
    <property type="entry name" value="Mt_RNA_Methyltransferase"/>
</dbReference>
<reference evidence="6" key="1">
    <citation type="submission" date="2018-06" db="EMBL/GenBank/DDBJ databases">
        <title>Aestuariibacter litoralis strain KCTC 52945T.</title>
        <authorList>
            <person name="Li X."/>
            <person name="Salam N."/>
            <person name="Li J.-L."/>
            <person name="Chen Y.-M."/>
            <person name="Yang Z.-W."/>
            <person name="Zhang L.-Y."/>
            <person name="Han M.-X."/>
            <person name="Xiao M."/>
            <person name="Li W.-J."/>
        </authorList>
    </citation>
    <scope>NUCLEOTIDE SEQUENCE [LARGE SCALE GENOMIC DNA]</scope>
    <source>
        <strain evidence="6">KCTC 52945</strain>
    </source>
</reference>
<dbReference type="PANTHER" id="PTHR13184">
    <property type="entry name" value="37S RIBOSOMAL PROTEIN S22"/>
    <property type="match status" value="1"/>
</dbReference>
<keyword evidence="4" id="KW-0411">Iron-sulfur</keyword>
<keyword evidence="3" id="KW-0408">Iron</keyword>
<keyword evidence="6" id="KW-1185">Reference proteome</keyword>
<dbReference type="InterPro" id="IPR029063">
    <property type="entry name" value="SAM-dependent_MTases_sf"/>
</dbReference>
<evidence type="ECO:0000256" key="3">
    <source>
        <dbReference type="ARBA" id="ARBA00023004"/>
    </source>
</evidence>
<comment type="caution">
    <text evidence="5">The sequence shown here is derived from an EMBL/GenBank/DDBJ whole genome shotgun (WGS) entry which is preliminary data.</text>
</comment>
<protein>
    <submittedName>
        <fullName evidence="5">SAM-dependent methyltransferase</fullName>
    </submittedName>
</protein>